<dbReference type="OrthoDB" id="9765926at2"/>
<dbReference type="InterPro" id="IPR035986">
    <property type="entry name" value="PKD_dom_sf"/>
</dbReference>
<dbReference type="SUPFAM" id="SSF82171">
    <property type="entry name" value="DPP6 N-terminal domain-like"/>
    <property type="match status" value="1"/>
</dbReference>
<dbReference type="SMART" id="SM00089">
    <property type="entry name" value="PKD"/>
    <property type="match status" value="1"/>
</dbReference>
<dbReference type="Gene3D" id="2.60.40.10">
    <property type="entry name" value="Immunoglobulins"/>
    <property type="match status" value="1"/>
</dbReference>
<proteinExistence type="predicted"/>
<protein>
    <submittedName>
        <fullName evidence="3">T9SS type B sorting domain-containing protein</fullName>
    </submittedName>
</protein>
<feature type="domain" description="PKD" evidence="2">
    <location>
        <begin position="391"/>
        <end position="421"/>
    </location>
</feature>
<dbReference type="RefSeq" id="WP_147584417.1">
    <property type="nucleotide sequence ID" value="NZ_CP042831.1"/>
</dbReference>
<dbReference type="Pfam" id="PF18911">
    <property type="entry name" value="PKD_4"/>
    <property type="match status" value="1"/>
</dbReference>
<dbReference type="NCBIfam" id="TIGR04131">
    <property type="entry name" value="Bac_Flav_CTERM"/>
    <property type="match status" value="1"/>
</dbReference>
<dbReference type="SUPFAM" id="SSF49299">
    <property type="entry name" value="PKD domain"/>
    <property type="match status" value="1"/>
</dbReference>
<evidence type="ECO:0000313" key="3">
    <source>
        <dbReference type="EMBL" id="QEE50979.1"/>
    </source>
</evidence>
<dbReference type="InterPro" id="IPR015943">
    <property type="entry name" value="WD40/YVTN_repeat-like_dom_sf"/>
</dbReference>
<dbReference type="Pfam" id="PF13585">
    <property type="entry name" value="CHU_C"/>
    <property type="match status" value="1"/>
</dbReference>
<dbReference type="KEGG" id="fak:FUA48_15755"/>
<dbReference type="InterPro" id="IPR022409">
    <property type="entry name" value="PKD/Chitinase_dom"/>
</dbReference>
<evidence type="ECO:0000313" key="4">
    <source>
        <dbReference type="Proteomes" id="UP000321222"/>
    </source>
</evidence>
<dbReference type="AlphaFoldDB" id="A0A5B9FXB2"/>
<dbReference type="InterPro" id="IPR013783">
    <property type="entry name" value="Ig-like_fold"/>
</dbReference>
<dbReference type="InterPro" id="IPR000601">
    <property type="entry name" value="PKD_dom"/>
</dbReference>
<dbReference type="InterPro" id="IPR026341">
    <property type="entry name" value="T9SS_type_B"/>
</dbReference>
<dbReference type="CDD" id="cd00146">
    <property type="entry name" value="PKD"/>
    <property type="match status" value="1"/>
</dbReference>
<feature type="chain" id="PRO_5022897073" evidence="1">
    <location>
        <begin position="19"/>
        <end position="761"/>
    </location>
</feature>
<accession>A0A5B9FXB2</accession>
<dbReference type="Proteomes" id="UP000321222">
    <property type="component" value="Chromosome"/>
</dbReference>
<feature type="signal peptide" evidence="1">
    <location>
        <begin position="1"/>
        <end position="18"/>
    </location>
</feature>
<evidence type="ECO:0000256" key="1">
    <source>
        <dbReference type="SAM" id="SignalP"/>
    </source>
</evidence>
<dbReference type="PROSITE" id="PS50093">
    <property type="entry name" value="PKD"/>
    <property type="match status" value="1"/>
</dbReference>
<keyword evidence="4" id="KW-1185">Reference proteome</keyword>
<name>A0A5B9FXB2_9FLAO</name>
<reference evidence="3 4" key="1">
    <citation type="submission" date="2019-08" db="EMBL/GenBank/DDBJ databases">
        <title>Flavobacterium alkalisoli sp. nov., isolated from rhizosphere soil of Suaeda salsa.</title>
        <authorList>
            <person name="Sun J.-Q."/>
            <person name="Xu L."/>
        </authorList>
    </citation>
    <scope>NUCLEOTIDE SEQUENCE [LARGE SCALE GENOMIC DNA]</scope>
    <source>
        <strain evidence="3 4">XS-5</strain>
    </source>
</reference>
<organism evidence="3 4">
    <name type="scientific">Flavobacterium alkalisoli</name>
    <dbReference type="NCBI Taxonomy" id="2602769"/>
    <lineage>
        <taxon>Bacteria</taxon>
        <taxon>Pseudomonadati</taxon>
        <taxon>Bacteroidota</taxon>
        <taxon>Flavobacteriia</taxon>
        <taxon>Flavobacteriales</taxon>
        <taxon>Flavobacteriaceae</taxon>
        <taxon>Flavobacterium</taxon>
    </lineage>
</organism>
<dbReference type="EMBL" id="CP042831">
    <property type="protein sequence ID" value="QEE50979.1"/>
    <property type="molecule type" value="Genomic_DNA"/>
</dbReference>
<dbReference type="Gene3D" id="2.130.10.10">
    <property type="entry name" value="YVTN repeat-like/Quinoprotein amine dehydrogenase"/>
    <property type="match status" value="1"/>
</dbReference>
<gene>
    <name evidence="3" type="ORF">FUA48_15755</name>
</gene>
<evidence type="ECO:0000259" key="2">
    <source>
        <dbReference type="PROSITE" id="PS50093"/>
    </source>
</evidence>
<keyword evidence="1" id="KW-0732">Signal</keyword>
<sequence>MRLILALLLLTISLQAQEHNIWYFGAGAGLDFNNGVPTALSDGQIQTSEGTASISDSEGNLLFYTDGRTIWNQTHQIMENGQDLMGHYSATQSALIIPKPGSQQRFYVFTVTAWGEANGFRYSEIDMTVNTGLGAVIDKNILVQTPVAEALNATWHSNGEDIWVVVHGFENNLFYAYLVTSAGVSLNPVTSTSLHPSDAFGQSSIKISPDGSKLAFTRLNGQNGLQLFDFDNSTGLITNPLLLHGPGCYSTDFSSSGNILYMTRGDSLRQYNLLAADISASAVIINIDETVRLSSIQRGPDNKIYIARYLQDYVSVINNPEILGTGCNFESVGINNLGTNSIPPRYSTNGLPNTVLTSVLRINQSNQALCVGELATFSINLSTQQFDSILWDFGDGGTSQENNPSHAYQLEGLYTVILSTNKQGIFKTAQLDIVVSPIPQITQPAAMVMCDETSNGTAVFSLGTQNSVLVGSQAPDDYLITYHLSAEDAELGNNSIAENFTNTASPQTIFARLEAINSGCYATTSFDLIVNPQPVIDMADNFPLCKGETILLEAPVGFEAYHWSTGHNDRTITVDTPGTYTVSVGLTVNGTWCGSSKTVTVYTSEAPTITQVSTDDWTASHNSISISVSGSGSYEYSLDGVTYQDSPEFNRLDSGIYNVYARDKNGCGIDMKEIVLLMYPRFFTPNDDGVNDTWRISYAWLEPNAMVHIFDRYGKRIVSFRGDSVGWDGKYHGSNLPATDYWFVVERESGRVYKGHFSLVR</sequence>